<dbReference type="NCBIfam" id="NF000355">
    <property type="entry name" value="ribo_prot_ABC_F"/>
    <property type="match status" value="1"/>
</dbReference>
<dbReference type="PANTHER" id="PTHR42855:SF2">
    <property type="entry name" value="DRUG RESISTANCE ABC TRANSPORTER,ATP-BINDING PROTEIN"/>
    <property type="match status" value="1"/>
</dbReference>
<dbReference type="PROSITE" id="PS00211">
    <property type="entry name" value="ABC_TRANSPORTER_1"/>
    <property type="match status" value="2"/>
</dbReference>
<dbReference type="CDD" id="cd03221">
    <property type="entry name" value="ABCF_EF-3"/>
    <property type="match status" value="2"/>
</dbReference>
<dbReference type="EMBL" id="SLXA01000003">
    <property type="protein sequence ID" value="TCO85522.1"/>
    <property type="molecule type" value="Genomic_DNA"/>
</dbReference>
<dbReference type="InterPro" id="IPR003593">
    <property type="entry name" value="AAA+_ATPase"/>
</dbReference>
<dbReference type="SUPFAM" id="SSF52540">
    <property type="entry name" value="P-loop containing nucleoside triphosphate hydrolases"/>
    <property type="match status" value="2"/>
</dbReference>
<proteinExistence type="predicted"/>
<reference evidence="4 5" key="1">
    <citation type="submission" date="2019-03" db="EMBL/GenBank/DDBJ databases">
        <title>Genomic Encyclopedia of Type Strains, Phase IV (KMG-IV): sequencing the most valuable type-strain genomes for metagenomic binning, comparative biology and taxonomic classification.</title>
        <authorList>
            <person name="Goeker M."/>
        </authorList>
    </citation>
    <scope>NUCLEOTIDE SEQUENCE [LARGE SCALE GENOMIC DNA]</scope>
    <source>
        <strain evidence="4 5">DSM 28559</strain>
    </source>
</reference>
<keyword evidence="5" id="KW-1185">Reference proteome</keyword>
<dbReference type="InterPro" id="IPR003439">
    <property type="entry name" value="ABC_transporter-like_ATP-bd"/>
</dbReference>
<dbReference type="Gene3D" id="3.40.50.300">
    <property type="entry name" value="P-loop containing nucleotide triphosphate hydrolases"/>
    <property type="match status" value="2"/>
</dbReference>
<feature type="domain" description="ABC transporter" evidence="3">
    <location>
        <begin position="312"/>
        <end position="496"/>
    </location>
</feature>
<evidence type="ECO:0000256" key="1">
    <source>
        <dbReference type="ARBA" id="ARBA00022741"/>
    </source>
</evidence>
<dbReference type="InterPro" id="IPR017871">
    <property type="entry name" value="ABC_transporter-like_CS"/>
</dbReference>
<organism evidence="4 5">
    <name type="scientific">Frisingicoccus caecimuris</name>
    <dbReference type="NCBI Taxonomy" id="1796636"/>
    <lineage>
        <taxon>Bacteria</taxon>
        <taxon>Bacillati</taxon>
        <taxon>Bacillota</taxon>
        <taxon>Clostridia</taxon>
        <taxon>Lachnospirales</taxon>
        <taxon>Lachnospiraceae</taxon>
        <taxon>Frisingicoccus</taxon>
    </lineage>
</organism>
<gene>
    <name evidence="4" type="ORF">EV212_103246</name>
</gene>
<dbReference type="InterPro" id="IPR027417">
    <property type="entry name" value="P-loop_NTPase"/>
</dbReference>
<comment type="caution">
    <text evidence="4">The sequence shown here is derived from an EMBL/GenBank/DDBJ whole genome shotgun (WGS) entry which is preliminary data.</text>
</comment>
<dbReference type="PANTHER" id="PTHR42855">
    <property type="entry name" value="ABC TRANSPORTER ATP-BINDING SUBUNIT"/>
    <property type="match status" value="1"/>
</dbReference>
<name>A0A4V2SDW7_9FIRM</name>
<keyword evidence="2 4" id="KW-0067">ATP-binding</keyword>
<keyword evidence="1" id="KW-0547">Nucleotide-binding</keyword>
<dbReference type="GO" id="GO:0016887">
    <property type="term" value="F:ATP hydrolysis activity"/>
    <property type="evidence" value="ECO:0007669"/>
    <property type="project" value="InterPro"/>
</dbReference>
<sequence length="496" mass="58150">MYMSLIDVRNLSFYYEGTYDYIFENVNLQMDTRWRLGLIGRNGRGKTTFLNLLMGKMKYQGKIITDTIFDYFPFKVPDPEKKVMEVIGEVDANCEFWKVCREMTQIGLEMEVLEQSFDTLSQGEQTKILLAILFARENHFLLIDEPTNHLDMEARDVVRDYLSGKEGFILVSHDRYFLDGCIDHILAVNRQEFDIEKGNFSSWWENKQRRDAFERAENARLEKDIRRLKMAAGQAQRWADKVESTKIGKKSVAYERNRDYVGEKSRRMQQRRKNLEHRQEKEIEAKKKLFKNVETTETLSLKPLTHYKSCLVELKNLRIFYGEKEVCRNINLKVNQGQRIGLKGSNGCGKSSILKLIVGEDVPHEGQILSAQGLKISYVPQDTSWLTGYLKEFVRNYGLDETLFLTLLRKMDFSREQFEKPMQAYSSGQKKKVLLAKSLCQQAHLYVWDEPLNYIDIFSRMQIENLIKDICPTMIIVEHDRRFLDNVADSILSLDF</sequence>
<accession>A0A4V2SDW7</accession>
<evidence type="ECO:0000313" key="4">
    <source>
        <dbReference type="EMBL" id="TCO85522.1"/>
    </source>
</evidence>
<evidence type="ECO:0000313" key="5">
    <source>
        <dbReference type="Proteomes" id="UP000295711"/>
    </source>
</evidence>
<dbReference type="InterPro" id="IPR051309">
    <property type="entry name" value="ABCF_ATPase"/>
</dbReference>
<dbReference type="Pfam" id="PF00005">
    <property type="entry name" value="ABC_tran"/>
    <property type="match status" value="2"/>
</dbReference>
<feature type="domain" description="ABC transporter" evidence="3">
    <location>
        <begin position="6"/>
        <end position="216"/>
    </location>
</feature>
<protein>
    <submittedName>
        <fullName evidence="4">Lincosamide and streptogramin A transport system ATP-binding/permease protein</fullName>
    </submittedName>
</protein>
<dbReference type="AlphaFoldDB" id="A0A4V2SDW7"/>
<dbReference type="SMART" id="SM00382">
    <property type="entry name" value="AAA"/>
    <property type="match status" value="2"/>
</dbReference>
<dbReference type="Proteomes" id="UP000295711">
    <property type="component" value="Unassembled WGS sequence"/>
</dbReference>
<evidence type="ECO:0000256" key="2">
    <source>
        <dbReference type="ARBA" id="ARBA00022840"/>
    </source>
</evidence>
<dbReference type="PROSITE" id="PS50893">
    <property type="entry name" value="ABC_TRANSPORTER_2"/>
    <property type="match status" value="2"/>
</dbReference>
<dbReference type="GO" id="GO:0005524">
    <property type="term" value="F:ATP binding"/>
    <property type="evidence" value="ECO:0007669"/>
    <property type="project" value="UniProtKB-KW"/>
</dbReference>
<evidence type="ECO:0000259" key="3">
    <source>
        <dbReference type="PROSITE" id="PS50893"/>
    </source>
</evidence>